<organism evidence="3">
    <name type="scientific">Serpula lacrymans var. lacrymans (strain S7.3)</name>
    <name type="common">Dry rot fungus</name>
    <dbReference type="NCBI Taxonomy" id="936435"/>
    <lineage>
        <taxon>Eukaryota</taxon>
        <taxon>Fungi</taxon>
        <taxon>Dikarya</taxon>
        <taxon>Basidiomycota</taxon>
        <taxon>Agaricomycotina</taxon>
        <taxon>Agaricomycetes</taxon>
        <taxon>Agaricomycetidae</taxon>
        <taxon>Boletales</taxon>
        <taxon>Coniophorineae</taxon>
        <taxon>Serpulaceae</taxon>
        <taxon>Serpula</taxon>
    </lineage>
</organism>
<feature type="transmembrane region" description="Helical" evidence="1">
    <location>
        <begin position="52"/>
        <end position="78"/>
    </location>
</feature>
<dbReference type="HOGENOM" id="CLU_2284251_0_0_1"/>
<keyword evidence="1" id="KW-0812">Transmembrane</keyword>
<dbReference type="AlphaFoldDB" id="F8Q8H0"/>
<sequence>MSGARGCFNCGGCAWCFVSFSSYLPCGQFRLIEMPSHLLQRLASSFHHQSPFYLLFISFVCAVLTGTAVGSFSFSYFIDDLCCHITNINQSNSDRNIMKKFH</sequence>
<dbReference type="InParanoid" id="F8Q8H0"/>
<evidence type="ECO:0000256" key="1">
    <source>
        <dbReference type="SAM" id="Phobius"/>
    </source>
</evidence>
<keyword evidence="3" id="KW-1185">Reference proteome</keyword>
<keyword evidence="1" id="KW-0472">Membrane</keyword>
<name>F8Q8H0_SERL3</name>
<reference evidence="3" key="1">
    <citation type="journal article" date="2011" name="Science">
        <title>The plant cell wall-decomposing machinery underlies the functional diversity of forest fungi.</title>
        <authorList>
            <person name="Eastwood D.C."/>
            <person name="Floudas D."/>
            <person name="Binder M."/>
            <person name="Majcherczyk A."/>
            <person name="Schneider P."/>
            <person name="Aerts A."/>
            <person name="Asiegbu F.O."/>
            <person name="Baker S.E."/>
            <person name="Barry K."/>
            <person name="Bendiksby M."/>
            <person name="Blumentritt M."/>
            <person name="Coutinho P.M."/>
            <person name="Cullen D."/>
            <person name="de Vries R.P."/>
            <person name="Gathman A."/>
            <person name="Goodell B."/>
            <person name="Henrissat B."/>
            <person name="Ihrmark K."/>
            <person name="Kauserud H."/>
            <person name="Kohler A."/>
            <person name="LaButti K."/>
            <person name="Lapidus A."/>
            <person name="Lavin J.L."/>
            <person name="Lee Y.-H."/>
            <person name="Lindquist E."/>
            <person name="Lilly W."/>
            <person name="Lucas S."/>
            <person name="Morin E."/>
            <person name="Murat C."/>
            <person name="Oguiza J.A."/>
            <person name="Park J."/>
            <person name="Pisabarro A.G."/>
            <person name="Riley R."/>
            <person name="Rosling A."/>
            <person name="Salamov A."/>
            <person name="Schmidt O."/>
            <person name="Schmutz J."/>
            <person name="Skrede I."/>
            <person name="Stenlid J."/>
            <person name="Wiebenga A."/>
            <person name="Xie X."/>
            <person name="Kuees U."/>
            <person name="Hibbett D.S."/>
            <person name="Hoffmeister D."/>
            <person name="Hoegberg N."/>
            <person name="Martin F."/>
            <person name="Grigoriev I.V."/>
            <person name="Watkinson S.C."/>
        </authorList>
    </citation>
    <scope>NUCLEOTIDE SEQUENCE [LARGE SCALE GENOMIC DNA]</scope>
    <source>
        <strain evidence="3">strain S7.3</strain>
    </source>
</reference>
<feature type="non-terminal residue" evidence="2">
    <location>
        <position position="102"/>
    </location>
</feature>
<evidence type="ECO:0000313" key="2">
    <source>
        <dbReference type="EMBL" id="EGN95858.1"/>
    </source>
</evidence>
<keyword evidence="1" id="KW-1133">Transmembrane helix</keyword>
<dbReference type="EMBL" id="GL945485">
    <property type="protein sequence ID" value="EGN95858.1"/>
    <property type="molecule type" value="Genomic_DNA"/>
</dbReference>
<proteinExistence type="predicted"/>
<protein>
    <submittedName>
        <fullName evidence="2">Uncharacterized protein</fullName>
    </submittedName>
</protein>
<gene>
    <name evidence="2" type="ORF">SERLA73DRAFT_95476</name>
</gene>
<evidence type="ECO:0000313" key="3">
    <source>
        <dbReference type="Proteomes" id="UP000008063"/>
    </source>
</evidence>
<dbReference type="Proteomes" id="UP000008063">
    <property type="component" value="Unassembled WGS sequence"/>
</dbReference>
<accession>F8Q8H0</accession>